<feature type="binding site" evidence="2">
    <location>
        <position position="11"/>
    </location>
    <ligand>
        <name>Mg(2+)</name>
        <dbReference type="ChEBI" id="CHEBI:18420"/>
    </ligand>
</feature>
<dbReference type="Gene3D" id="3.40.50.1000">
    <property type="entry name" value="HAD superfamily/HAD-like"/>
    <property type="match status" value="1"/>
</dbReference>
<evidence type="ECO:0000313" key="3">
    <source>
        <dbReference type="EMBL" id="MEO1772873.1"/>
    </source>
</evidence>
<dbReference type="InterPro" id="IPR050155">
    <property type="entry name" value="HAD-like_hydrolase_sf"/>
</dbReference>
<feature type="active site" description="Schiff-base intermediate with substrate" evidence="2">
    <location>
        <position position="50"/>
    </location>
</feature>
<keyword evidence="2" id="KW-0460">Magnesium</keyword>
<reference evidence="3 4" key="1">
    <citation type="submission" date="2024-02" db="EMBL/GenBank/DDBJ databases">
        <title>The Genome Sequence of Enterococcus sp. DIV0159.</title>
        <authorList>
            <person name="Earl A."/>
            <person name="Manson A."/>
            <person name="Gilmore M."/>
            <person name="Sanders J."/>
            <person name="Shea T."/>
            <person name="Howe W."/>
            <person name="Livny J."/>
            <person name="Cuomo C."/>
            <person name="Neafsey D."/>
            <person name="Birren B."/>
        </authorList>
    </citation>
    <scope>NUCLEOTIDE SEQUENCE [LARGE SCALE GENOMIC DNA]</scope>
    <source>
        <strain evidence="3 4">665A</strain>
    </source>
</reference>
<keyword evidence="1 2" id="KW-0704">Schiff base</keyword>
<keyword evidence="2 3" id="KW-0378">Hydrolase</keyword>
<feature type="binding site" evidence="2">
    <location>
        <position position="184"/>
    </location>
    <ligand>
        <name>Mg(2+)</name>
        <dbReference type="ChEBI" id="CHEBI:18420"/>
    </ligand>
</feature>
<name>A0ABV0EZ02_9ENTE</name>
<dbReference type="InterPro" id="IPR023214">
    <property type="entry name" value="HAD_sf"/>
</dbReference>
<proteinExistence type="inferred from homology"/>
<dbReference type="RefSeq" id="WP_207702356.1">
    <property type="nucleotide sequence ID" value="NZ_JAFREL020000006.1"/>
</dbReference>
<dbReference type="HAMAP" id="MF_01375">
    <property type="entry name" value="PhnX"/>
    <property type="match status" value="1"/>
</dbReference>
<dbReference type="InterPro" id="IPR023198">
    <property type="entry name" value="PGP-like_dom2"/>
</dbReference>
<evidence type="ECO:0000256" key="1">
    <source>
        <dbReference type="ARBA" id="ARBA00023270"/>
    </source>
</evidence>
<dbReference type="SFLD" id="SFLDS00003">
    <property type="entry name" value="Haloacid_Dehalogenase"/>
    <property type="match status" value="1"/>
</dbReference>
<dbReference type="EC" id="3.11.1.1" evidence="2"/>
<dbReference type="PANTHER" id="PTHR43434:SF19">
    <property type="entry name" value="PHOSPHONOACETALDEHYDE HYDROLASE"/>
    <property type="match status" value="1"/>
</dbReference>
<comment type="similarity">
    <text evidence="2">Belongs to the HAD-like hydrolase superfamily. PhnX family.</text>
</comment>
<dbReference type="NCBIfam" id="TIGR01422">
    <property type="entry name" value="phosphonatase"/>
    <property type="match status" value="1"/>
</dbReference>
<comment type="cofactor">
    <cofactor evidence="2">
        <name>Mg(2+)</name>
        <dbReference type="ChEBI" id="CHEBI:18420"/>
    </cofactor>
    <text evidence="2">Binds 1 Mg(2+) ion per subunit.</text>
</comment>
<dbReference type="Proteomes" id="UP000664357">
    <property type="component" value="Unassembled WGS sequence"/>
</dbReference>
<evidence type="ECO:0000313" key="4">
    <source>
        <dbReference type="Proteomes" id="UP000664357"/>
    </source>
</evidence>
<feature type="binding site" evidence="2">
    <location>
        <position position="9"/>
    </location>
    <ligand>
        <name>Mg(2+)</name>
        <dbReference type="ChEBI" id="CHEBI:18420"/>
    </ligand>
</feature>
<keyword evidence="2" id="KW-0479">Metal-binding</keyword>
<feature type="active site" description="Nucleophile" evidence="2">
    <location>
        <position position="9"/>
    </location>
</feature>
<dbReference type="SUPFAM" id="SSF56784">
    <property type="entry name" value="HAD-like"/>
    <property type="match status" value="1"/>
</dbReference>
<comment type="function">
    <text evidence="2">Involved in phosphonate degradation.</text>
</comment>
<dbReference type="SFLD" id="SFLDG01135">
    <property type="entry name" value="C1.5.6:_HAD__Beta-PGM__Phospha"/>
    <property type="match status" value="1"/>
</dbReference>
<protein>
    <recommendedName>
        <fullName evidence="2">Phosphonoacetaldehyde hydrolase</fullName>
        <shortName evidence="2">Phosphonatase</shortName>
        <ecNumber evidence="2">3.11.1.1</ecNumber>
    </recommendedName>
    <alternativeName>
        <fullName evidence="2">Phosphonoacetaldehyde phosphonohydrolase</fullName>
    </alternativeName>
</protein>
<dbReference type="SFLD" id="SFLDG01129">
    <property type="entry name" value="C1.5:_HAD__Beta-PGM__Phosphata"/>
    <property type="match status" value="1"/>
</dbReference>
<accession>A0ABV0EZ02</accession>
<dbReference type="NCBIfam" id="TIGR01549">
    <property type="entry name" value="HAD-SF-IA-v1"/>
    <property type="match status" value="1"/>
</dbReference>
<dbReference type="PANTHER" id="PTHR43434">
    <property type="entry name" value="PHOSPHOGLYCOLATE PHOSPHATASE"/>
    <property type="match status" value="1"/>
</dbReference>
<keyword evidence="4" id="KW-1185">Reference proteome</keyword>
<evidence type="ECO:0000256" key="2">
    <source>
        <dbReference type="HAMAP-Rule" id="MF_01375"/>
    </source>
</evidence>
<comment type="subunit">
    <text evidence="2">Homodimer.</text>
</comment>
<gene>
    <name evidence="2" type="primary">phnX</name>
    <name evidence="3" type="ORF">JZO67_004856</name>
</gene>
<dbReference type="GO" id="GO:0016787">
    <property type="term" value="F:hydrolase activity"/>
    <property type="evidence" value="ECO:0007669"/>
    <property type="project" value="UniProtKB-KW"/>
</dbReference>
<dbReference type="InterPro" id="IPR006439">
    <property type="entry name" value="HAD-SF_hydro_IA"/>
</dbReference>
<comment type="caution">
    <text evidence="3">The sequence shown here is derived from an EMBL/GenBank/DDBJ whole genome shotgun (WGS) entry which is preliminary data.</text>
</comment>
<sequence length="267" mass="30113">MSVKTIIFDWAGTTVDFGCVAPVIAFKKAFDEKEITLSLDEIREPMGKLKREHIKILLDLPSVQEQWLEAYQQLPQDKDTEEIYERFEAFLFEDLAEYSKLKPETVEVVQQLQSHGINIGSTTGYTSEMMEVVTEAAQKAGYKPDFLATPDMVGNLGRPYPYMIYQNMKHFNNLSVTEVVKVGDTVADIQEGKNAGVFTIAVVEGSSEMGLSLEEYTDLSAAEKVKLVKKVTDRFYQAGADLCILNLTELLDYFIHDKELVRQSALV</sequence>
<dbReference type="EMBL" id="JAFREL020000006">
    <property type="protein sequence ID" value="MEO1772873.1"/>
    <property type="molecule type" value="Genomic_DNA"/>
</dbReference>
<dbReference type="InterPro" id="IPR006323">
    <property type="entry name" value="Phosphonoacetald_hydro"/>
</dbReference>
<organism evidence="3 4">
    <name type="scientific">Candidatus Enterococcus ferrettii</name>
    <dbReference type="NCBI Taxonomy" id="2815324"/>
    <lineage>
        <taxon>Bacteria</taxon>
        <taxon>Bacillati</taxon>
        <taxon>Bacillota</taxon>
        <taxon>Bacilli</taxon>
        <taxon>Lactobacillales</taxon>
        <taxon>Enterococcaceae</taxon>
        <taxon>Enterococcus</taxon>
    </lineage>
</organism>
<dbReference type="InterPro" id="IPR036412">
    <property type="entry name" value="HAD-like_sf"/>
</dbReference>
<dbReference type="Pfam" id="PF00702">
    <property type="entry name" value="Hydrolase"/>
    <property type="match status" value="1"/>
</dbReference>
<dbReference type="Gene3D" id="1.10.150.240">
    <property type="entry name" value="Putative phosphatase, domain 2"/>
    <property type="match status" value="1"/>
</dbReference>
<comment type="catalytic activity">
    <reaction evidence="2">
        <text>phosphonoacetaldehyde + H2O = acetaldehyde + phosphate + H(+)</text>
        <dbReference type="Rhea" id="RHEA:18905"/>
        <dbReference type="ChEBI" id="CHEBI:15343"/>
        <dbReference type="ChEBI" id="CHEBI:15377"/>
        <dbReference type="ChEBI" id="CHEBI:15378"/>
        <dbReference type="ChEBI" id="CHEBI:43474"/>
        <dbReference type="ChEBI" id="CHEBI:58383"/>
        <dbReference type="EC" id="3.11.1.1"/>
    </reaction>
</comment>